<evidence type="ECO:0000256" key="6">
    <source>
        <dbReference type="SAM" id="MobiDB-lite"/>
    </source>
</evidence>
<comment type="caution">
    <text evidence="8">The sequence shown here is derived from an EMBL/GenBank/DDBJ whole genome shotgun (WGS) entry which is preliminary data.</text>
</comment>
<keyword evidence="3" id="KW-0238">DNA-binding</keyword>
<feature type="compositionally biased region" description="Basic and acidic residues" evidence="6">
    <location>
        <begin position="226"/>
        <end position="237"/>
    </location>
</feature>
<feature type="compositionally biased region" description="Polar residues" evidence="6">
    <location>
        <begin position="199"/>
        <end position="215"/>
    </location>
</feature>
<name>A0AAD8KBQ7_TARER</name>
<evidence type="ECO:0000256" key="5">
    <source>
        <dbReference type="ARBA" id="ARBA00023242"/>
    </source>
</evidence>
<feature type="compositionally biased region" description="Basic and acidic residues" evidence="6">
    <location>
        <begin position="184"/>
        <end position="193"/>
    </location>
</feature>
<evidence type="ECO:0000256" key="1">
    <source>
        <dbReference type="ARBA" id="ARBA00004123"/>
    </source>
</evidence>
<evidence type="ECO:0000313" key="8">
    <source>
        <dbReference type="EMBL" id="KAK1418673.1"/>
    </source>
</evidence>
<dbReference type="EMBL" id="JAUHHV010000007">
    <property type="protein sequence ID" value="KAK1418673.1"/>
    <property type="molecule type" value="Genomic_DNA"/>
</dbReference>
<keyword evidence="2" id="KW-0805">Transcription regulation</keyword>
<dbReference type="PROSITE" id="PS50090">
    <property type="entry name" value="MYB_LIKE"/>
    <property type="match status" value="1"/>
</dbReference>
<organism evidence="8 9">
    <name type="scientific">Tagetes erecta</name>
    <name type="common">African marigold</name>
    <dbReference type="NCBI Taxonomy" id="13708"/>
    <lineage>
        <taxon>Eukaryota</taxon>
        <taxon>Viridiplantae</taxon>
        <taxon>Streptophyta</taxon>
        <taxon>Embryophyta</taxon>
        <taxon>Tracheophyta</taxon>
        <taxon>Spermatophyta</taxon>
        <taxon>Magnoliopsida</taxon>
        <taxon>eudicotyledons</taxon>
        <taxon>Gunneridae</taxon>
        <taxon>Pentapetalae</taxon>
        <taxon>asterids</taxon>
        <taxon>campanulids</taxon>
        <taxon>Asterales</taxon>
        <taxon>Asteraceae</taxon>
        <taxon>Asteroideae</taxon>
        <taxon>Heliantheae alliance</taxon>
        <taxon>Tageteae</taxon>
        <taxon>Tagetes</taxon>
    </lineage>
</organism>
<evidence type="ECO:0000259" key="7">
    <source>
        <dbReference type="PROSITE" id="PS50090"/>
    </source>
</evidence>
<dbReference type="InterPro" id="IPR001005">
    <property type="entry name" value="SANT/Myb"/>
</dbReference>
<evidence type="ECO:0000313" key="9">
    <source>
        <dbReference type="Proteomes" id="UP001229421"/>
    </source>
</evidence>
<gene>
    <name evidence="8" type="ORF">QVD17_27819</name>
</gene>
<keyword evidence="5" id="KW-0539">Nucleus</keyword>
<feature type="domain" description="Myb-like" evidence="7">
    <location>
        <begin position="401"/>
        <end position="470"/>
    </location>
</feature>
<sequence>MFDGVPVEHFHRYISTPSSTIPPNSTLIHTSPISTSTNLNFLSFDPILFPPLHHQTLFQSNHFVQTSPPTPTRDHRLYNDHHSQPKVDEEIDINEPWSNDEVIQLLRIKSSSENWFKDLTNCHWDHVSRKLAEMGYKRSSEKCKEKFEEETCRSFSCTIGYNKSNSSSRYLISEELDHHHHHDHLCNDTDQNTHHHVTIESSENANHQEQPQVQETDVGEQNLEDPGQKGHFEKDPNEIMTQASDEDDGQVTKSKKRKRKHKKFKMVKGLCVDLVNKMMAQQEEMHKKLLEDMANRDEEKKKREEAWRKEEMERVEMEIHTREHEHEMAKDRQSTITQFLNKITSFDNKIQIPSNIINLLQDLQANTTNEITKIPSSDTDITENPSQDHQAIIAKDDIGKRWPRDEVLALIDIKCNLNNAHNEQQHQEYGGNNKLGGGRGSLWEKISQEMLELGYKRSAKRCKEKWENINKYFRKTKDGNKKRSLESRTCPYYHELSKLYNQDKVPSSLISNSTGLSSQELMITTEITPEK</sequence>
<dbReference type="InterPro" id="IPR044822">
    <property type="entry name" value="Myb_DNA-bind_4"/>
</dbReference>
<dbReference type="GO" id="GO:0005634">
    <property type="term" value="C:nucleus"/>
    <property type="evidence" value="ECO:0007669"/>
    <property type="project" value="UniProtKB-SubCell"/>
</dbReference>
<protein>
    <recommendedName>
        <fullName evidence="7">Myb-like domain-containing protein</fullName>
    </recommendedName>
</protein>
<proteinExistence type="predicted"/>
<dbReference type="GO" id="GO:0003677">
    <property type="term" value="F:DNA binding"/>
    <property type="evidence" value="ECO:0007669"/>
    <property type="project" value="UniProtKB-KW"/>
</dbReference>
<dbReference type="GO" id="GO:0006355">
    <property type="term" value="P:regulation of DNA-templated transcription"/>
    <property type="evidence" value="ECO:0007669"/>
    <property type="project" value="UniProtKB-ARBA"/>
</dbReference>
<dbReference type="Pfam" id="PF13837">
    <property type="entry name" value="Myb_DNA-bind_4"/>
    <property type="match status" value="2"/>
</dbReference>
<keyword evidence="4" id="KW-0804">Transcription</keyword>
<accession>A0AAD8KBQ7</accession>
<dbReference type="CDD" id="cd12203">
    <property type="entry name" value="GT1"/>
    <property type="match status" value="1"/>
</dbReference>
<dbReference type="AlphaFoldDB" id="A0AAD8KBQ7"/>
<dbReference type="Gene3D" id="1.10.10.60">
    <property type="entry name" value="Homeodomain-like"/>
    <property type="match status" value="2"/>
</dbReference>
<feature type="region of interest" description="Disordered" evidence="6">
    <location>
        <begin position="182"/>
        <end position="262"/>
    </location>
</feature>
<keyword evidence="9" id="KW-1185">Reference proteome</keyword>
<evidence type="ECO:0000256" key="4">
    <source>
        <dbReference type="ARBA" id="ARBA00023163"/>
    </source>
</evidence>
<dbReference type="PANTHER" id="PTHR21654">
    <property type="entry name" value="FI21293P1"/>
    <property type="match status" value="1"/>
</dbReference>
<dbReference type="PANTHER" id="PTHR21654:SF61">
    <property type="entry name" value="TRIHELIX TRANSCRIPTION FACTOR GTL2"/>
    <property type="match status" value="1"/>
</dbReference>
<feature type="compositionally biased region" description="Basic residues" evidence="6">
    <location>
        <begin position="253"/>
        <end position="262"/>
    </location>
</feature>
<reference evidence="8" key="1">
    <citation type="journal article" date="2023" name="bioRxiv">
        <title>Improved chromosome-level genome assembly for marigold (Tagetes erecta).</title>
        <authorList>
            <person name="Jiang F."/>
            <person name="Yuan L."/>
            <person name="Wang S."/>
            <person name="Wang H."/>
            <person name="Xu D."/>
            <person name="Wang A."/>
            <person name="Fan W."/>
        </authorList>
    </citation>
    <scope>NUCLEOTIDE SEQUENCE</scope>
    <source>
        <strain evidence="8">WSJ</strain>
        <tissue evidence="8">Leaf</tissue>
    </source>
</reference>
<evidence type="ECO:0000256" key="3">
    <source>
        <dbReference type="ARBA" id="ARBA00023125"/>
    </source>
</evidence>
<comment type="subcellular location">
    <subcellularLocation>
        <location evidence="1">Nucleus</location>
    </subcellularLocation>
</comment>
<dbReference type="Proteomes" id="UP001229421">
    <property type="component" value="Unassembled WGS sequence"/>
</dbReference>
<evidence type="ECO:0000256" key="2">
    <source>
        <dbReference type="ARBA" id="ARBA00023015"/>
    </source>
</evidence>